<dbReference type="HOGENOM" id="CLU_007383_6_0_0"/>
<sequence length="330" mass="36820">MILVTGATGHLGNVLVRLLVVSNKKVRVLVLPNEDLKPLEDLNVEIVRGDVRDFEAVNKACKNVEVVYHLAAVISIFGKSKLVYEVNVEGTKNVLRACMKNRVSRMLYVSSVHAFAELAKGSLIDENVPIDPKLVTGHYAKSKAMATQEVLKAVKEGFDAVLIFPTGIIGPYDWRLSEMGSLIVYFCGGMLKLAVGGGFDFVDVRDVAKAMILALEKADRGEKFILSGEYVTIRALIEMLERIVGKKPRVIFLPNWTAYLVAMAAIPYYKLKNQKPLLTFYSVFALSRGYIYSNQKARQKLDFSPMPVFESLKDAVDWFAENGYVVTRSR</sequence>
<dbReference type="GO" id="GO:0005737">
    <property type="term" value="C:cytoplasm"/>
    <property type="evidence" value="ECO:0007669"/>
    <property type="project" value="TreeGrafter"/>
</dbReference>
<dbReference type="SUPFAM" id="SSF51735">
    <property type="entry name" value="NAD(P)-binding Rossmann-fold domains"/>
    <property type="match status" value="1"/>
</dbReference>
<dbReference type="GO" id="GO:0004029">
    <property type="term" value="F:aldehyde dehydrogenase (NAD+) activity"/>
    <property type="evidence" value="ECO:0007669"/>
    <property type="project" value="TreeGrafter"/>
</dbReference>
<dbReference type="InterPro" id="IPR036291">
    <property type="entry name" value="NAD(P)-bd_dom_sf"/>
</dbReference>
<dbReference type="CDD" id="cd05228">
    <property type="entry name" value="AR_FR_like_1_SDR_e"/>
    <property type="match status" value="1"/>
</dbReference>
<protein>
    <submittedName>
        <fullName evidence="2">NAD-dependent epimerase/dehydratase</fullName>
    </submittedName>
</protein>
<dbReference type="OrthoDB" id="9807212at2"/>
<dbReference type="EMBL" id="CP002351">
    <property type="protein sequence ID" value="AEH50511.1"/>
    <property type="molecule type" value="Genomic_DNA"/>
</dbReference>
<evidence type="ECO:0000313" key="2">
    <source>
        <dbReference type="EMBL" id="AEH50511.1"/>
    </source>
</evidence>
<dbReference type="Gene3D" id="3.40.50.720">
    <property type="entry name" value="NAD(P)-binding Rossmann-like Domain"/>
    <property type="match status" value="1"/>
</dbReference>
<dbReference type="GO" id="GO:0016616">
    <property type="term" value="F:oxidoreductase activity, acting on the CH-OH group of donors, NAD or NADP as acceptor"/>
    <property type="evidence" value="ECO:0007669"/>
    <property type="project" value="InterPro"/>
</dbReference>
<name>F7YW24_9THEM</name>
<dbReference type="STRING" id="688269.Theth_0416"/>
<dbReference type="KEGG" id="tta:Theth_0416"/>
<dbReference type="PATRIC" id="fig|688269.3.peg.428"/>
<dbReference type="eggNOG" id="COG0451">
    <property type="taxonomic scope" value="Bacteria"/>
</dbReference>
<reference evidence="2 3" key="1">
    <citation type="submission" date="2010-11" db="EMBL/GenBank/DDBJ databases">
        <title>The complete genome of Thermotoga thermarum DSM 5069.</title>
        <authorList>
            <consortium name="US DOE Joint Genome Institute (JGI-PGF)"/>
            <person name="Lucas S."/>
            <person name="Copeland A."/>
            <person name="Lapidus A."/>
            <person name="Bruce D."/>
            <person name="Goodwin L."/>
            <person name="Pitluck S."/>
            <person name="Kyrpides N."/>
            <person name="Mavromatis K."/>
            <person name="Ivanova N."/>
            <person name="Zeytun A."/>
            <person name="Brettin T."/>
            <person name="Detter J.C."/>
            <person name="Tapia R."/>
            <person name="Han C."/>
            <person name="Land M."/>
            <person name="Hauser L."/>
            <person name="Markowitz V."/>
            <person name="Cheng J.-F."/>
            <person name="Hugenholtz P."/>
            <person name="Woyke T."/>
            <person name="Wu D."/>
            <person name="Spring S."/>
            <person name="Schroeder M."/>
            <person name="Brambilla E."/>
            <person name="Klenk H.-P."/>
            <person name="Eisen J.A."/>
        </authorList>
    </citation>
    <scope>NUCLEOTIDE SEQUENCE [LARGE SCALE GENOMIC DNA]</scope>
    <source>
        <strain evidence="2 3">DSM 5069</strain>
    </source>
</reference>
<dbReference type="Proteomes" id="UP000006804">
    <property type="component" value="Chromosome"/>
</dbReference>
<dbReference type="RefSeq" id="WP_013931734.1">
    <property type="nucleotide sequence ID" value="NC_015707.1"/>
</dbReference>
<gene>
    <name evidence="2" type="ORF">Theth_0416</name>
</gene>
<dbReference type="Pfam" id="PF01073">
    <property type="entry name" value="3Beta_HSD"/>
    <property type="match status" value="1"/>
</dbReference>
<proteinExistence type="predicted"/>
<dbReference type="PANTHER" id="PTHR48079">
    <property type="entry name" value="PROTEIN YEEZ"/>
    <property type="match status" value="1"/>
</dbReference>
<dbReference type="PANTHER" id="PTHR48079:SF6">
    <property type="entry name" value="NAD(P)-BINDING DOMAIN-CONTAINING PROTEIN-RELATED"/>
    <property type="match status" value="1"/>
</dbReference>
<keyword evidence="3" id="KW-1185">Reference proteome</keyword>
<organism evidence="2 3">
    <name type="scientific">Pseudothermotoga thermarum DSM 5069</name>
    <dbReference type="NCBI Taxonomy" id="688269"/>
    <lineage>
        <taxon>Bacteria</taxon>
        <taxon>Thermotogati</taxon>
        <taxon>Thermotogota</taxon>
        <taxon>Thermotogae</taxon>
        <taxon>Thermotogales</taxon>
        <taxon>Thermotogaceae</taxon>
        <taxon>Pseudothermotoga</taxon>
    </lineage>
</organism>
<dbReference type="InterPro" id="IPR051783">
    <property type="entry name" value="NAD(P)-dependent_oxidoreduct"/>
</dbReference>
<evidence type="ECO:0000313" key="3">
    <source>
        <dbReference type="Proteomes" id="UP000006804"/>
    </source>
</evidence>
<dbReference type="AlphaFoldDB" id="F7YW24"/>
<feature type="domain" description="3-beta hydroxysteroid dehydrogenase/isomerase" evidence="1">
    <location>
        <begin position="3"/>
        <end position="219"/>
    </location>
</feature>
<dbReference type="InterPro" id="IPR002225">
    <property type="entry name" value="3Beta_OHSteriod_DH/Estase"/>
</dbReference>
<evidence type="ECO:0000259" key="1">
    <source>
        <dbReference type="Pfam" id="PF01073"/>
    </source>
</evidence>
<dbReference type="GO" id="GO:0006694">
    <property type="term" value="P:steroid biosynthetic process"/>
    <property type="evidence" value="ECO:0007669"/>
    <property type="project" value="InterPro"/>
</dbReference>
<accession>F7YW24</accession>